<sequence length="139" mass="16300">MGGFEPVHVEHEWYDGPRAGIADVDRVPHYFRAVEPIAPDELPERFHVWPADDQVLAWEREQWLIHVRWNDRYEAGTAGVDTHPGHRGTDPRYDELDDLLEPHRIPPPDARVLRAEWEITDRDQRYADDGPNSVVRWHA</sequence>
<evidence type="ECO:0000313" key="2">
    <source>
        <dbReference type="EMBL" id="RZS29474.1"/>
    </source>
</evidence>
<gene>
    <name evidence="2" type="ORF">EV193_12117</name>
</gene>
<feature type="region of interest" description="Disordered" evidence="1">
    <location>
        <begin position="76"/>
        <end position="102"/>
    </location>
</feature>
<dbReference type="RefSeq" id="WP_130348871.1">
    <property type="nucleotide sequence ID" value="NZ_SGWQ01000021.1"/>
</dbReference>
<reference evidence="2 3" key="1">
    <citation type="submission" date="2019-02" db="EMBL/GenBank/DDBJ databases">
        <title>Genomic Encyclopedia of Type Strains, Phase IV (KMG-IV): sequencing the most valuable type-strain genomes for metagenomic binning, comparative biology and taxonomic classification.</title>
        <authorList>
            <person name="Goeker M."/>
        </authorList>
    </citation>
    <scope>NUCLEOTIDE SEQUENCE [LARGE SCALE GENOMIC DNA]</scope>
    <source>
        <strain evidence="2 3">DSM 101727</strain>
    </source>
</reference>
<dbReference type="AlphaFoldDB" id="A0A4Q7KBK1"/>
<dbReference type="Proteomes" id="UP000294257">
    <property type="component" value="Unassembled WGS sequence"/>
</dbReference>
<dbReference type="EMBL" id="SGWQ01000021">
    <property type="protein sequence ID" value="RZS29474.1"/>
    <property type="molecule type" value="Genomic_DNA"/>
</dbReference>
<proteinExistence type="predicted"/>
<evidence type="ECO:0000313" key="3">
    <source>
        <dbReference type="Proteomes" id="UP000294257"/>
    </source>
</evidence>
<feature type="compositionally biased region" description="Basic and acidic residues" evidence="1">
    <location>
        <begin position="83"/>
        <end position="102"/>
    </location>
</feature>
<keyword evidence="3" id="KW-1185">Reference proteome</keyword>
<protein>
    <submittedName>
        <fullName evidence="2">Uncharacterized protein</fullName>
    </submittedName>
</protein>
<evidence type="ECO:0000256" key="1">
    <source>
        <dbReference type="SAM" id="MobiDB-lite"/>
    </source>
</evidence>
<name>A0A4Q7KBK1_9PSEU</name>
<accession>A0A4Q7KBK1</accession>
<dbReference type="OrthoDB" id="3078379at2"/>
<organism evidence="2 3">
    <name type="scientific">Herbihabitans rhizosphaerae</name>
    <dbReference type="NCBI Taxonomy" id="1872711"/>
    <lineage>
        <taxon>Bacteria</taxon>
        <taxon>Bacillati</taxon>
        <taxon>Actinomycetota</taxon>
        <taxon>Actinomycetes</taxon>
        <taxon>Pseudonocardiales</taxon>
        <taxon>Pseudonocardiaceae</taxon>
        <taxon>Herbihabitans</taxon>
    </lineage>
</organism>
<comment type="caution">
    <text evidence="2">The sequence shown here is derived from an EMBL/GenBank/DDBJ whole genome shotgun (WGS) entry which is preliminary data.</text>
</comment>